<feature type="region of interest" description="Disordered" evidence="1">
    <location>
        <begin position="668"/>
        <end position="730"/>
    </location>
</feature>
<feature type="region of interest" description="Disordered" evidence="1">
    <location>
        <begin position="1"/>
        <end position="35"/>
    </location>
</feature>
<sequence>MASNPSERLKRLQMEDLGTARREHISTADDQHHRRTRLQDIEAGRLANVPGSDAQRLAIENEALLTGWANVYKTIGDTEDLEHLDTLLDGQTHRLSLNATIREGGGQTHARTGKGDERHFGAASSIRASRSLGRGGGVIGTRGRGIRQGSLTSSTPNLGYRVVLPPTNPHPDPALDTSSDFYKRTRQGNASKKEEVYKVQNKQPSVRKPTPIIRARRPMVDYGRLISPPENFLAAARNVVSTNTAGVTPTGTAKASGDNRPNDSTKSVDTAGGSDHYSPLKVQEHPEFQIPARPQAATRSGDPPVLFPTCSTYSPHQNITKAGESLPISMSSTIRDTASQEEGSTSMSLESEQSAPGLIEIHSQVKEQATPGMSTPITNGKSSLEEYHATGAEDSGSMATTNATDALLLDLSSTPPEQRLLGQSPLATAMMSPTLEDLQGLEFEDLDLLQDPVFHDPAPRIQPIGSRSAFNLQRQIDILCELLESTSLSDVSRENLKQCKDELEGKMNKHSPTDETKGEGVLSPGEHLSQNVEAVTEPGGQSQWSLDLLDMQDTPTESVRLNITQSPSPQSRLNVTAPPFFPHMPYRSPANSISSESTCIPQTPCPHRRASLTEGHIIGDHLLPGRHRNSMVTGSDPLVAKQLPPGGPSEPRVKFTIPQQYSLTLAPKPPVMEAFRPDDAGENIQPLANPSPELQLSMHAPKPKPRHKTTALGGLESSWYANPSSSKPLR</sequence>
<evidence type="ECO:0000313" key="3">
    <source>
        <dbReference type="Proteomes" id="UP000188318"/>
    </source>
</evidence>
<protein>
    <submittedName>
        <fullName evidence="2">Uncharacterized protein</fullName>
    </submittedName>
</protein>
<keyword evidence="3" id="KW-1185">Reference proteome</keyword>
<proteinExistence type="predicted"/>
<feature type="region of interest" description="Disordered" evidence="1">
    <location>
        <begin position="186"/>
        <end position="206"/>
    </location>
</feature>
<feature type="compositionally biased region" description="Polar residues" evidence="1">
    <location>
        <begin position="328"/>
        <end position="354"/>
    </location>
</feature>
<reference evidence="3" key="1">
    <citation type="journal article" date="2017" name="Genome Biol.">
        <title>Comparative genomics reveals high biological diversity and specific adaptations in the industrially and medically important fungal genus Aspergillus.</title>
        <authorList>
            <person name="de Vries R.P."/>
            <person name="Riley R."/>
            <person name="Wiebenga A."/>
            <person name="Aguilar-Osorio G."/>
            <person name="Amillis S."/>
            <person name="Uchima C.A."/>
            <person name="Anderluh G."/>
            <person name="Asadollahi M."/>
            <person name="Askin M."/>
            <person name="Barry K."/>
            <person name="Battaglia E."/>
            <person name="Bayram O."/>
            <person name="Benocci T."/>
            <person name="Braus-Stromeyer S.A."/>
            <person name="Caldana C."/>
            <person name="Canovas D."/>
            <person name="Cerqueira G.C."/>
            <person name="Chen F."/>
            <person name="Chen W."/>
            <person name="Choi C."/>
            <person name="Clum A."/>
            <person name="Dos Santos R.A."/>
            <person name="Damasio A.R."/>
            <person name="Diallinas G."/>
            <person name="Emri T."/>
            <person name="Fekete E."/>
            <person name="Flipphi M."/>
            <person name="Freyberg S."/>
            <person name="Gallo A."/>
            <person name="Gournas C."/>
            <person name="Habgood R."/>
            <person name="Hainaut M."/>
            <person name="Harispe M.L."/>
            <person name="Henrissat B."/>
            <person name="Hilden K.S."/>
            <person name="Hope R."/>
            <person name="Hossain A."/>
            <person name="Karabika E."/>
            <person name="Karaffa L."/>
            <person name="Karanyi Z."/>
            <person name="Krasevec N."/>
            <person name="Kuo A."/>
            <person name="Kusch H."/>
            <person name="LaButti K."/>
            <person name="Lagendijk E.L."/>
            <person name="Lapidus A."/>
            <person name="Levasseur A."/>
            <person name="Lindquist E."/>
            <person name="Lipzen A."/>
            <person name="Logrieco A.F."/>
            <person name="MacCabe A."/>
            <person name="Maekelae M.R."/>
            <person name="Malavazi I."/>
            <person name="Melin P."/>
            <person name="Meyer V."/>
            <person name="Mielnichuk N."/>
            <person name="Miskei M."/>
            <person name="Molnar A.P."/>
            <person name="Mule G."/>
            <person name="Ngan C.Y."/>
            <person name="Orejas M."/>
            <person name="Orosz E."/>
            <person name="Ouedraogo J.P."/>
            <person name="Overkamp K.M."/>
            <person name="Park H.-S."/>
            <person name="Perrone G."/>
            <person name="Piumi F."/>
            <person name="Punt P.J."/>
            <person name="Ram A.F."/>
            <person name="Ramon A."/>
            <person name="Rauscher S."/>
            <person name="Record E."/>
            <person name="Riano-Pachon D.M."/>
            <person name="Robert V."/>
            <person name="Roehrig J."/>
            <person name="Ruller R."/>
            <person name="Salamov A."/>
            <person name="Salih N.S."/>
            <person name="Samson R.A."/>
            <person name="Sandor E."/>
            <person name="Sanguinetti M."/>
            <person name="Schuetze T."/>
            <person name="Sepcic K."/>
            <person name="Shelest E."/>
            <person name="Sherlock G."/>
            <person name="Sophianopoulou V."/>
            <person name="Squina F.M."/>
            <person name="Sun H."/>
            <person name="Susca A."/>
            <person name="Todd R.B."/>
            <person name="Tsang A."/>
            <person name="Unkles S.E."/>
            <person name="van de Wiele N."/>
            <person name="van Rossen-Uffink D."/>
            <person name="Oliveira J.V."/>
            <person name="Vesth T.C."/>
            <person name="Visser J."/>
            <person name="Yu J.-H."/>
            <person name="Zhou M."/>
            <person name="Andersen M.R."/>
            <person name="Archer D.B."/>
            <person name="Baker S.E."/>
            <person name="Benoit I."/>
            <person name="Brakhage A.A."/>
            <person name="Braus G.H."/>
            <person name="Fischer R."/>
            <person name="Frisvad J.C."/>
            <person name="Goldman G.H."/>
            <person name="Houbraken J."/>
            <person name="Oakley B."/>
            <person name="Pocsi I."/>
            <person name="Scazzocchio C."/>
            <person name="Seiboth B."/>
            <person name="vanKuyk P.A."/>
            <person name="Wortman J."/>
            <person name="Dyer P.S."/>
            <person name="Grigoriev I.V."/>
        </authorList>
    </citation>
    <scope>NUCLEOTIDE SEQUENCE [LARGE SCALE GENOMIC DNA]</scope>
    <source>
        <strain evidence="3">ITEM 5010</strain>
    </source>
</reference>
<dbReference type="OrthoDB" id="5372553at2759"/>
<feature type="compositionally biased region" description="Polar residues" evidence="1">
    <location>
        <begin position="309"/>
        <end position="320"/>
    </location>
</feature>
<gene>
    <name evidence="2" type="ORF">ASPCADRAFT_163809</name>
</gene>
<feature type="region of interest" description="Disordered" evidence="1">
    <location>
        <begin position="244"/>
        <end position="279"/>
    </location>
</feature>
<feature type="region of interest" description="Disordered" evidence="1">
    <location>
        <begin position="505"/>
        <end position="524"/>
    </location>
</feature>
<evidence type="ECO:0000256" key="1">
    <source>
        <dbReference type="SAM" id="MobiDB-lite"/>
    </source>
</evidence>
<accession>A0A1R3RTJ3</accession>
<dbReference type="EMBL" id="KV907496">
    <property type="protein sequence ID" value="OOF97793.1"/>
    <property type="molecule type" value="Genomic_DNA"/>
</dbReference>
<organism evidence="2 3">
    <name type="scientific">Aspergillus carbonarius (strain ITEM 5010)</name>
    <dbReference type="NCBI Taxonomy" id="602072"/>
    <lineage>
        <taxon>Eukaryota</taxon>
        <taxon>Fungi</taxon>
        <taxon>Dikarya</taxon>
        <taxon>Ascomycota</taxon>
        <taxon>Pezizomycotina</taxon>
        <taxon>Eurotiomycetes</taxon>
        <taxon>Eurotiomycetidae</taxon>
        <taxon>Eurotiales</taxon>
        <taxon>Aspergillaceae</taxon>
        <taxon>Aspergillus</taxon>
        <taxon>Aspergillus subgen. Circumdati</taxon>
    </lineage>
</organism>
<feature type="compositionally biased region" description="Basic and acidic residues" evidence="1">
    <location>
        <begin position="7"/>
        <end position="35"/>
    </location>
</feature>
<dbReference type="STRING" id="602072.A0A1R3RTJ3"/>
<feature type="compositionally biased region" description="Polar residues" evidence="1">
    <location>
        <begin position="719"/>
        <end position="730"/>
    </location>
</feature>
<feature type="region of interest" description="Disordered" evidence="1">
    <location>
        <begin position="131"/>
        <end position="158"/>
    </location>
</feature>
<feature type="region of interest" description="Disordered" evidence="1">
    <location>
        <begin position="294"/>
        <end position="354"/>
    </location>
</feature>
<dbReference type="AlphaFoldDB" id="A0A1R3RTJ3"/>
<feature type="compositionally biased region" description="Gly residues" evidence="1">
    <location>
        <begin position="133"/>
        <end position="143"/>
    </location>
</feature>
<dbReference type="Proteomes" id="UP000188318">
    <property type="component" value="Unassembled WGS sequence"/>
</dbReference>
<feature type="compositionally biased region" description="Polar residues" evidence="1">
    <location>
        <begin position="244"/>
        <end position="253"/>
    </location>
</feature>
<feature type="compositionally biased region" description="Basic and acidic residues" evidence="1">
    <location>
        <begin position="505"/>
        <end position="518"/>
    </location>
</feature>
<dbReference type="VEuPathDB" id="FungiDB:ASPCADRAFT_163809"/>
<name>A0A1R3RTJ3_ASPC5</name>
<evidence type="ECO:0000313" key="2">
    <source>
        <dbReference type="EMBL" id="OOF97793.1"/>
    </source>
</evidence>